<dbReference type="InterPro" id="IPR041677">
    <property type="entry name" value="DNA2/NAM7_AAA_11"/>
</dbReference>
<dbReference type="Pfam" id="PF13087">
    <property type="entry name" value="AAA_12"/>
    <property type="match status" value="1"/>
</dbReference>
<dbReference type="InterPro" id="IPR049468">
    <property type="entry name" value="Restrct_endonuc-II-like_dom"/>
</dbReference>
<dbReference type="EMBL" id="QEKV01000009">
    <property type="protein sequence ID" value="PVY93799.1"/>
    <property type="molecule type" value="Genomic_DNA"/>
</dbReference>
<keyword evidence="10" id="KW-1185">Reference proteome</keyword>
<gene>
    <name evidence="9" type="ORF">C7381_10964</name>
</gene>
<feature type="domain" description="DNA2/NAM7 helicase-like C-terminal" evidence="7">
    <location>
        <begin position="1046"/>
        <end position="1221"/>
    </location>
</feature>
<dbReference type="InterPro" id="IPR050534">
    <property type="entry name" value="Coronavir_polyprotein_1ab"/>
</dbReference>
<sequence length="1353" mass="155453">MTNSLSLLKFLRELSNEKERTIENLNELSFYKFFDDLPKNSPYVTISNTPGDFYFRIKRPFSSKTAEDRRIQELYREFLNLYYIIHNETEESELLIGNGILSSKDLPDSYYPVFTKKANIILNAPKEFIEIGPSNSPARIDIKLLSKVQNISPLELKRASEEVKDNFYDPFISAESNQFLKGLTKRLHLDGKVLSVDEATDSDSSFILLERNLFMLAPKFSREVEVFEEAVEREAKGQSQFIIDAISGDGPLPKKNAYEEELDVLFTKEFNREQSDILKNSYESPITLVDGPPGTGKTHTVANMIGHFLAEGKRVLILSKKKKALRVIKNMIDPGFAGLVVSRVKDSNDDIRETLYYINDFILNHTTPEMEAKAKRIKSERHDIITRMNETKKNVLDILESESKEIKVGNDTFSPVEAARFVVKNKDIINLIPGEVERLQTFPLTDDELDYIYTTNKEVTETEEILLKRPLPSIDELISPEDLKETIASMDTIEFNELKFLPLTPQGTKLTDDGVQVDSILIDEMSDISEVKGELEKLKAYMNLPLYKENALKAGLNLIDNRAYNELSRKALLVDEYREKHIETLTGKSIVYPDMPREDVIEALENLEEIYGKKDKPGTFDTLFKKNLKNVIQGFTINGEPIRGAKDANDAIILMNYDRILSDLKAQYDELITDNGGPDFSGYFRNKDEIFQNLETLYNFKDLYIPLIDKLSELLPAKIINKIAPAKKNPTSEVLGYLSTEIYNLLELANLHINEYIPLNNKIQRILSTLNDYVDADVPILYELINEIKNKKTTEYAADYDEYKVLSRKKDIVLRRSAILSKLSCAPSWREFIEKRFGEHGGDTVPDGIKTAFMANILNNEIQRIVKSPYEKMRKMLSWYKKSIIEQNREYAKTLAWYHFLKRMDENPEIRQSIKGLELTYKKLGKGTGFDAKELQKKAEELLTKCQQFVPCWIMTIDDAIQNVVFKNKFDVTVVDEASQADVLALPLLYTSNKLIAIGDDKQTTPLYGNIPLERVQNLRETMLSKDFPNFHLMDLSTSFYDILKTTFPSFLLSEEFRSVPDIIEFVNNLSYDGKILPLRDENDTTLKPALNLVKVDGVRDGDINEAEKEKIVEMILDIIKNPDYEDKTIGVITLLGSTQAKAINDRLMEMIDTLEYDRRKIMAGTAIDFQGDERDVMFISMVDSPKDSPLRLLSEGAEEIHKKRFNVAFSRARDQEFLVTSLSESDLKTGDLRLAAIEYFNEKSHEREKEERKLTPFEMDIMNELEKRDFIVTNNHTAGRYPLPLVVENPKVAIETPEEKTGIKREELEKQLETSLLLERVGWKLAHIRESKYVYEGEAAIDELVQNIMNKR</sequence>
<reference evidence="9 10" key="1">
    <citation type="submission" date="2018-04" db="EMBL/GenBank/DDBJ databases">
        <title>Genomic Encyclopedia of Type Strains, Phase IV (KMG-IV): sequencing the most valuable type-strain genomes for metagenomic binning, comparative biology and taxonomic classification.</title>
        <authorList>
            <person name="Goeker M."/>
        </authorList>
    </citation>
    <scope>NUCLEOTIDE SEQUENCE [LARGE SCALE GENOMIC DNA]</scope>
    <source>
        <strain evidence="9 10">DSM 20705</strain>
    </source>
</reference>
<evidence type="ECO:0000313" key="10">
    <source>
        <dbReference type="Proteomes" id="UP000245793"/>
    </source>
</evidence>
<dbReference type="InterPro" id="IPR047187">
    <property type="entry name" value="SF1_C_Upf1"/>
</dbReference>
<dbReference type="InterPro" id="IPR027417">
    <property type="entry name" value="P-loop_NTPase"/>
</dbReference>
<evidence type="ECO:0000313" key="9">
    <source>
        <dbReference type="EMBL" id="PVY93799.1"/>
    </source>
</evidence>
<evidence type="ECO:0000259" key="6">
    <source>
        <dbReference type="Pfam" id="PF13086"/>
    </source>
</evidence>
<dbReference type="Pfam" id="PF13086">
    <property type="entry name" value="AAA_11"/>
    <property type="match status" value="1"/>
</dbReference>
<dbReference type="GO" id="GO:0005524">
    <property type="term" value="F:ATP binding"/>
    <property type="evidence" value="ECO:0007669"/>
    <property type="project" value="UniProtKB-KW"/>
</dbReference>
<evidence type="ECO:0000259" key="8">
    <source>
        <dbReference type="Pfam" id="PF18741"/>
    </source>
</evidence>
<name>A0A2U1E274_9FIRM</name>
<dbReference type="SUPFAM" id="SSF52540">
    <property type="entry name" value="P-loop containing nucleoside triphosphate hydrolases"/>
    <property type="match status" value="1"/>
</dbReference>
<dbReference type="RefSeq" id="WP_116480455.1">
    <property type="nucleotide sequence ID" value="NZ_QEKV01000009.1"/>
</dbReference>
<keyword evidence="4 9" id="KW-0347">Helicase</keyword>
<comment type="caution">
    <text evidence="9">The sequence shown here is derived from an EMBL/GenBank/DDBJ whole genome shotgun (WGS) entry which is preliminary data.</text>
</comment>
<keyword evidence="5" id="KW-0067">ATP-binding</keyword>
<organism evidence="9 10">
    <name type="scientific">Ezakiella coagulans</name>
    <dbReference type="NCBI Taxonomy" id="46507"/>
    <lineage>
        <taxon>Bacteria</taxon>
        <taxon>Bacillati</taxon>
        <taxon>Bacillota</taxon>
        <taxon>Tissierellia</taxon>
        <taxon>Ezakiella</taxon>
    </lineage>
</organism>
<evidence type="ECO:0000256" key="1">
    <source>
        <dbReference type="ARBA" id="ARBA00007913"/>
    </source>
</evidence>
<keyword evidence="2" id="KW-0547">Nucleotide-binding</keyword>
<evidence type="ECO:0000259" key="7">
    <source>
        <dbReference type="Pfam" id="PF13087"/>
    </source>
</evidence>
<proteinExistence type="inferred from homology"/>
<feature type="domain" description="Restriction endonuclease type II-like" evidence="8">
    <location>
        <begin position="1258"/>
        <end position="1349"/>
    </location>
</feature>
<evidence type="ECO:0000256" key="2">
    <source>
        <dbReference type="ARBA" id="ARBA00022741"/>
    </source>
</evidence>
<dbReference type="CDD" id="cd18808">
    <property type="entry name" value="SF1_C_Upf1"/>
    <property type="match status" value="1"/>
</dbReference>
<evidence type="ECO:0000256" key="5">
    <source>
        <dbReference type="ARBA" id="ARBA00022840"/>
    </source>
</evidence>
<dbReference type="PANTHER" id="PTHR43788">
    <property type="entry name" value="DNA2/NAM7 HELICASE FAMILY MEMBER"/>
    <property type="match status" value="1"/>
</dbReference>
<dbReference type="Proteomes" id="UP000245793">
    <property type="component" value="Unassembled WGS sequence"/>
</dbReference>
<protein>
    <submittedName>
        <fullName evidence="9">Superfamily I DNA and/or RNA helicase</fullName>
    </submittedName>
</protein>
<dbReference type="GO" id="GO:0043139">
    <property type="term" value="F:5'-3' DNA helicase activity"/>
    <property type="evidence" value="ECO:0007669"/>
    <property type="project" value="TreeGrafter"/>
</dbReference>
<comment type="similarity">
    <text evidence="1">Belongs to the DNA2/NAM7 helicase family.</text>
</comment>
<dbReference type="PANTHER" id="PTHR43788:SF8">
    <property type="entry name" value="DNA-BINDING PROTEIN SMUBP-2"/>
    <property type="match status" value="1"/>
</dbReference>
<dbReference type="Gene3D" id="3.40.50.300">
    <property type="entry name" value="P-loop containing nucleotide triphosphate hydrolases"/>
    <property type="match status" value="3"/>
</dbReference>
<accession>A0A2U1E274</accession>
<evidence type="ECO:0000256" key="4">
    <source>
        <dbReference type="ARBA" id="ARBA00022806"/>
    </source>
</evidence>
<dbReference type="Pfam" id="PF18741">
    <property type="entry name" value="MTES_1575"/>
    <property type="match status" value="1"/>
</dbReference>
<feature type="domain" description="DNA2/NAM7 helicase helicase" evidence="6">
    <location>
        <begin position="270"/>
        <end position="394"/>
    </location>
</feature>
<dbReference type="InterPro" id="IPR041679">
    <property type="entry name" value="DNA2/NAM7-like_C"/>
</dbReference>
<dbReference type="GO" id="GO:0016787">
    <property type="term" value="F:hydrolase activity"/>
    <property type="evidence" value="ECO:0007669"/>
    <property type="project" value="UniProtKB-KW"/>
</dbReference>
<keyword evidence="3" id="KW-0378">Hydrolase</keyword>
<evidence type="ECO:0000256" key="3">
    <source>
        <dbReference type="ARBA" id="ARBA00022801"/>
    </source>
</evidence>